<protein>
    <submittedName>
        <fullName evidence="1">Uncharacterized protein</fullName>
    </submittedName>
</protein>
<dbReference type="EMBL" id="FOHN01000009">
    <property type="protein sequence ID" value="SET14519.1"/>
    <property type="molecule type" value="Genomic_DNA"/>
</dbReference>
<organism evidence="1 2">
    <name type="scientific">[Clostridium] polysaccharolyticum</name>
    <dbReference type="NCBI Taxonomy" id="29364"/>
    <lineage>
        <taxon>Bacteria</taxon>
        <taxon>Bacillati</taxon>
        <taxon>Bacillota</taxon>
        <taxon>Clostridia</taxon>
        <taxon>Lachnospirales</taxon>
        <taxon>Lachnospiraceae</taxon>
    </lineage>
</organism>
<dbReference type="Proteomes" id="UP000199800">
    <property type="component" value="Unassembled WGS sequence"/>
</dbReference>
<dbReference type="STRING" id="29364.SAMN04487772_10925"/>
<evidence type="ECO:0000313" key="2">
    <source>
        <dbReference type="Proteomes" id="UP000199800"/>
    </source>
</evidence>
<accession>A0A1I0C581</accession>
<sequence length="87" mass="10505">MMDRLHFLAARNIIKPDRVALYTEQYQNVVELSRKLKDKMIYNILKGSKIMKPDIRKNVEILMEQEKEALWRIYYNTERDSIINETS</sequence>
<gene>
    <name evidence="1" type="ORF">SAMN04487772_10925</name>
</gene>
<keyword evidence="2" id="KW-1185">Reference proteome</keyword>
<name>A0A1I0C581_9FIRM</name>
<reference evidence="1 2" key="1">
    <citation type="submission" date="2016-10" db="EMBL/GenBank/DDBJ databases">
        <authorList>
            <person name="de Groot N.N."/>
        </authorList>
    </citation>
    <scope>NUCLEOTIDE SEQUENCE [LARGE SCALE GENOMIC DNA]</scope>
    <source>
        <strain evidence="1 2">DSM 1801</strain>
    </source>
</reference>
<evidence type="ECO:0000313" key="1">
    <source>
        <dbReference type="EMBL" id="SET14519.1"/>
    </source>
</evidence>
<proteinExistence type="predicted"/>
<dbReference type="AlphaFoldDB" id="A0A1I0C581"/>